<dbReference type="InterPro" id="IPR025948">
    <property type="entry name" value="HTH-like_dom"/>
</dbReference>
<dbReference type="Proteomes" id="UP000253915">
    <property type="component" value="Unassembled WGS sequence"/>
</dbReference>
<dbReference type="EMBL" id="PPTU01000045">
    <property type="protein sequence ID" value="RDB65994.1"/>
    <property type="molecule type" value="Genomic_DNA"/>
</dbReference>
<dbReference type="RefSeq" id="WP_009607906.1">
    <property type="nucleotide sequence ID" value="NZ_AP031442.1"/>
</dbReference>
<dbReference type="InterPro" id="IPR050900">
    <property type="entry name" value="Transposase_IS3/IS150/IS904"/>
</dbReference>
<dbReference type="EMBL" id="PPUQ01000053">
    <property type="protein sequence ID" value="RDC32722.1"/>
    <property type="molecule type" value="Genomic_DNA"/>
</dbReference>
<dbReference type="Proteomes" id="UP000253857">
    <property type="component" value="Unassembled WGS sequence"/>
</dbReference>
<dbReference type="Pfam" id="PF00665">
    <property type="entry name" value="rve"/>
    <property type="match status" value="1"/>
</dbReference>
<evidence type="ECO:0000313" key="5">
    <source>
        <dbReference type="EMBL" id="RDB65994.1"/>
    </source>
</evidence>
<dbReference type="Gene3D" id="1.10.10.60">
    <property type="entry name" value="Homeodomain-like"/>
    <property type="match status" value="1"/>
</dbReference>
<reference evidence="4 11" key="2">
    <citation type="submission" date="2019-11" db="EMBL/GenBank/DDBJ databases">
        <title>Whole genome shotgun sequencing (WGS) data from Adlercreutzia equolifaciens ResAG-91, Eggerthella lenta MRI-F36, MRI-F37, MRI-F40, ResAG-49, ResAG-88, ResAG-121, ResAG-145, and Gordonibacter sp. ResAG-5, ResAG-26, ResAG-43, ResAG-50, ResAG-59.</title>
        <authorList>
            <person name="Stoll D.A."/>
            <person name="Danylec N."/>
            <person name="Franz C.M.A.P."/>
            <person name="Huch M."/>
        </authorList>
    </citation>
    <scope>NUCLEOTIDE SEQUENCE [LARGE SCALE GENOMIC DNA]</scope>
    <source>
        <strain evidence="4 11">ResAG-88</strain>
    </source>
</reference>
<dbReference type="Gene3D" id="3.30.420.10">
    <property type="entry name" value="Ribonuclease H-like superfamily/Ribonuclease H"/>
    <property type="match status" value="1"/>
</dbReference>
<dbReference type="Proteomes" id="UP000436429">
    <property type="component" value="Unassembled WGS sequence"/>
</dbReference>
<accession>A0A369M3I8</accession>
<evidence type="ECO:0000313" key="10">
    <source>
        <dbReference type="Proteomes" id="UP000253970"/>
    </source>
</evidence>
<dbReference type="PANTHER" id="PTHR46889:SF4">
    <property type="entry name" value="TRANSPOSASE INSO FOR INSERTION SEQUENCE ELEMENT IS911B-RELATED"/>
    <property type="match status" value="1"/>
</dbReference>
<dbReference type="EMBL" id="PPTY01000084">
    <property type="protein sequence ID" value="RDB80037.1"/>
    <property type="molecule type" value="Genomic_DNA"/>
</dbReference>
<protein>
    <submittedName>
        <fullName evidence="4">IS3 family transposase</fullName>
    </submittedName>
    <submittedName>
        <fullName evidence="5">Integrase</fullName>
    </submittedName>
</protein>
<dbReference type="InterPro" id="IPR001584">
    <property type="entry name" value="Integrase_cat-core"/>
</dbReference>
<evidence type="ECO:0000313" key="11">
    <source>
        <dbReference type="Proteomes" id="UP000436429"/>
    </source>
</evidence>
<sequence length="544" mass="59440">MAYGKEYKEEVLSRFHASGMSMRAACSSLEGFPCAATLSAFAREEGAGLLRPPALAVPGRCEGRRAWEPYPLGTKREAMRLLAGGMEPRFVAGRLGIASAAPVRLWASRLGRLDGLDGRSRPDGERERGEAVTMFARGSSVSEIAGRIGADRRTVRRWLDKAGVERKRATKGKGGEGVAKEEGGERGEWSRAWGDLPEGDPVERARLAEVRLAEALAVLDVLKAPGPGSLSNSEKRRAGERARAMAARARVDDVLRDFRIARSTYFSQAAMAARPDRHAALRARVRAAFEGSKGRYGSLSVWAALRRGEGAPVRARDLAPGDMEAPVVVSEKVVRRIMREEGLVPVQVKERRRHSSYAGETDERPANLPLREDGTHGFRADAPGRLVVTDVTEFDLGGLKVYLSPIIDCFDGCPVAWRTSTRPDDELTAGSLEDALGRLEEGCAVHTDGGGNYRSARWKGVCEANGLVRSMSRKAKSPDNARAEGFFGTLKQEFFYARDWKGTTKGSFVRALDEYIVWYRDEKIKRSLGWKTIAAHRAALAAAA</sequence>
<dbReference type="GO" id="GO:0015074">
    <property type="term" value="P:DNA integration"/>
    <property type="evidence" value="ECO:0007669"/>
    <property type="project" value="InterPro"/>
</dbReference>
<proteinExistence type="predicted"/>
<evidence type="ECO:0000313" key="8">
    <source>
        <dbReference type="Proteomes" id="UP000253857"/>
    </source>
</evidence>
<evidence type="ECO:0000313" key="9">
    <source>
        <dbReference type="Proteomes" id="UP000253915"/>
    </source>
</evidence>
<evidence type="ECO:0000256" key="2">
    <source>
        <dbReference type="SAM" id="MobiDB-lite"/>
    </source>
</evidence>
<gene>
    <name evidence="7" type="ORF">C1853_16285</name>
    <name evidence="6" type="ORF">C1871_15895</name>
    <name evidence="5" type="ORF">C1875_14245</name>
    <name evidence="4" type="ORF">GO726_09085</name>
</gene>
<reference evidence="8 9" key="1">
    <citation type="journal article" date="2018" name="Elife">
        <title>Discovery and characterization of a prevalent human gut bacterial enzyme sufficient for the inactivation of a family of plant toxins.</title>
        <authorList>
            <person name="Koppel N."/>
            <person name="Bisanz J.E."/>
            <person name="Pandelia M.E."/>
            <person name="Turnbaugh P.J."/>
            <person name="Balskus E.P."/>
        </authorList>
    </citation>
    <scope>NUCLEOTIDE SEQUENCE [LARGE SCALE GENOMIC DNA]</scope>
    <source>
        <strain evidence="7 9">16A</strain>
        <strain evidence="6 8">FAA1-1-60AUCSF</strain>
        <strain evidence="5 10">W1 BHI 6</strain>
    </source>
</reference>
<dbReference type="AlphaFoldDB" id="A0A369M3I8"/>
<dbReference type="GO" id="GO:0003676">
    <property type="term" value="F:nucleic acid binding"/>
    <property type="evidence" value="ECO:0007669"/>
    <property type="project" value="InterPro"/>
</dbReference>
<feature type="compositionally biased region" description="Basic and acidic residues" evidence="2">
    <location>
        <begin position="178"/>
        <end position="189"/>
    </location>
</feature>
<evidence type="ECO:0000313" key="6">
    <source>
        <dbReference type="EMBL" id="RDB80037.1"/>
    </source>
</evidence>
<comment type="function">
    <text evidence="1">Involved in the transposition of the insertion sequence.</text>
</comment>
<dbReference type="Pfam" id="PF13384">
    <property type="entry name" value="HTH_23"/>
    <property type="match status" value="1"/>
</dbReference>
<feature type="compositionally biased region" description="Basic and acidic residues" evidence="2">
    <location>
        <begin position="361"/>
        <end position="375"/>
    </location>
</feature>
<dbReference type="Proteomes" id="UP000253970">
    <property type="component" value="Unassembled WGS sequence"/>
</dbReference>
<name>A0A369M3I8_EGGLN</name>
<feature type="domain" description="Integrase catalytic" evidence="3">
    <location>
        <begin position="379"/>
        <end position="540"/>
    </location>
</feature>
<dbReference type="SUPFAM" id="SSF53098">
    <property type="entry name" value="Ribonuclease H-like"/>
    <property type="match status" value="1"/>
</dbReference>
<comment type="caution">
    <text evidence="5">The sequence shown here is derived from an EMBL/GenBank/DDBJ whole genome shotgun (WGS) entry which is preliminary data.</text>
</comment>
<evidence type="ECO:0000256" key="1">
    <source>
        <dbReference type="ARBA" id="ARBA00002286"/>
    </source>
</evidence>
<feature type="region of interest" description="Disordered" evidence="2">
    <location>
        <begin position="350"/>
        <end position="375"/>
    </location>
</feature>
<dbReference type="PROSITE" id="PS50994">
    <property type="entry name" value="INTEGRASE"/>
    <property type="match status" value="1"/>
</dbReference>
<dbReference type="NCBIfam" id="NF033516">
    <property type="entry name" value="transpos_IS3"/>
    <property type="match status" value="1"/>
</dbReference>
<dbReference type="SUPFAM" id="SSF46689">
    <property type="entry name" value="Homeodomain-like"/>
    <property type="match status" value="1"/>
</dbReference>
<organism evidence="5 10">
    <name type="scientific">Eggerthella lenta</name>
    <name type="common">Eubacterium lentum</name>
    <dbReference type="NCBI Taxonomy" id="84112"/>
    <lineage>
        <taxon>Bacteria</taxon>
        <taxon>Bacillati</taxon>
        <taxon>Actinomycetota</taxon>
        <taxon>Coriobacteriia</taxon>
        <taxon>Eggerthellales</taxon>
        <taxon>Eggerthellaceae</taxon>
        <taxon>Eggerthella</taxon>
    </lineage>
</organism>
<dbReference type="Pfam" id="PF13276">
    <property type="entry name" value="HTH_21"/>
    <property type="match status" value="1"/>
</dbReference>
<dbReference type="PANTHER" id="PTHR46889">
    <property type="entry name" value="TRANSPOSASE INSF FOR INSERTION SEQUENCE IS3B-RELATED"/>
    <property type="match status" value="1"/>
</dbReference>
<dbReference type="InterPro" id="IPR048020">
    <property type="entry name" value="Transpos_IS3"/>
</dbReference>
<evidence type="ECO:0000259" key="3">
    <source>
        <dbReference type="PROSITE" id="PS50994"/>
    </source>
</evidence>
<dbReference type="InterPro" id="IPR036397">
    <property type="entry name" value="RNaseH_sf"/>
</dbReference>
<dbReference type="InterPro" id="IPR012337">
    <property type="entry name" value="RNaseH-like_sf"/>
</dbReference>
<dbReference type="EMBL" id="WPOM01000015">
    <property type="protein sequence ID" value="MVN33319.1"/>
    <property type="molecule type" value="Genomic_DNA"/>
</dbReference>
<evidence type="ECO:0000313" key="7">
    <source>
        <dbReference type="EMBL" id="RDC32722.1"/>
    </source>
</evidence>
<evidence type="ECO:0000313" key="4">
    <source>
        <dbReference type="EMBL" id="MVN33319.1"/>
    </source>
</evidence>
<dbReference type="InterPro" id="IPR009057">
    <property type="entry name" value="Homeodomain-like_sf"/>
</dbReference>
<feature type="region of interest" description="Disordered" evidence="2">
    <location>
        <begin position="165"/>
        <end position="197"/>
    </location>
</feature>